<dbReference type="GO" id="GO:0008170">
    <property type="term" value="F:N-methyltransferase activity"/>
    <property type="evidence" value="ECO:0007669"/>
    <property type="project" value="InterPro"/>
</dbReference>
<dbReference type="Gene3D" id="3.90.1530.10">
    <property type="entry name" value="Conserved hypothetical protein from pyrococcus furiosus pfu- 392566-001, ParB domain"/>
    <property type="match status" value="1"/>
</dbReference>
<dbReference type="PRINTS" id="PR00506">
    <property type="entry name" value="D21N6MTFRASE"/>
</dbReference>
<dbReference type="Gene3D" id="3.40.50.150">
    <property type="entry name" value="Vaccinia Virus protein VP39"/>
    <property type="match status" value="1"/>
</dbReference>
<dbReference type="EC" id="2.1.1.37" evidence="7"/>
<dbReference type="InterPro" id="IPR050336">
    <property type="entry name" value="Chromosome_partition/occlusion"/>
</dbReference>
<dbReference type="GO" id="GO:0003677">
    <property type="term" value="F:DNA binding"/>
    <property type="evidence" value="ECO:0007669"/>
    <property type="project" value="InterPro"/>
</dbReference>
<dbReference type="InterPro" id="IPR002052">
    <property type="entry name" value="DNA_methylase_N6_adenine_CS"/>
</dbReference>
<gene>
    <name evidence="7" type="primary">dcm</name>
    <name evidence="7" type="ORF">HMPREF9081_1662</name>
</gene>
<dbReference type="PANTHER" id="PTHR33375">
    <property type="entry name" value="CHROMOSOME-PARTITIONING PROTEIN PARB-RELATED"/>
    <property type="match status" value="1"/>
</dbReference>
<dbReference type="SMART" id="SM00470">
    <property type="entry name" value="ParB"/>
    <property type="match status" value="1"/>
</dbReference>
<evidence type="ECO:0000259" key="6">
    <source>
        <dbReference type="SMART" id="SM00470"/>
    </source>
</evidence>
<dbReference type="OrthoDB" id="9800801at2"/>
<feature type="domain" description="ParB-like N-terminal" evidence="6">
    <location>
        <begin position="9"/>
        <end position="95"/>
    </location>
</feature>
<name>F5RN26_9FIRM</name>
<dbReference type="Pfam" id="PF01555">
    <property type="entry name" value="N6_N4_Mtase"/>
    <property type="match status" value="1"/>
</dbReference>
<dbReference type="eggNOG" id="COG0863">
    <property type="taxonomic scope" value="Bacteria"/>
</dbReference>
<evidence type="ECO:0000313" key="7">
    <source>
        <dbReference type="EMBL" id="EGK59349.1"/>
    </source>
</evidence>
<dbReference type="RefSeq" id="WP_006306650.1">
    <property type="nucleotide sequence ID" value="NZ_GL892076.1"/>
</dbReference>
<keyword evidence="2 7" id="KW-0489">Methyltransferase</keyword>
<dbReference type="GO" id="GO:0045881">
    <property type="term" value="P:positive regulation of sporulation resulting in formation of a cellular spore"/>
    <property type="evidence" value="ECO:0007669"/>
    <property type="project" value="TreeGrafter"/>
</dbReference>
<evidence type="ECO:0000256" key="4">
    <source>
        <dbReference type="ARBA" id="ARBA00022691"/>
    </source>
</evidence>
<comment type="similarity">
    <text evidence="1">Belongs to the N(4)/N(6)-methyltransferase family.</text>
</comment>
<dbReference type="HOGENOM" id="CLU_024927_0_0_9"/>
<comment type="caution">
    <text evidence="7">The sequence shown here is derived from an EMBL/GenBank/DDBJ whole genome shotgun (WGS) entry which is preliminary data.</text>
</comment>
<protein>
    <submittedName>
        <fullName evidence="7">DNA (Cytosine-5-)-methyltransferase</fullName>
        <ecNumber evidence="7">2.1.1.37</ecNumber>
    </submittedName>
</protein>
<dbReference type="GO" id="GO:0007059">
    <property type="term" value="P:chromosome segregation"/>
    <property type="evidence" value="ECO:0007669"/>
    <property type="project" value="TreeGrafter"/>
</dbReference>
<dbReference type="AlphaFoldDB" id="F5RN26"/>
<dbReference type="EMBL" id="AFHQ01000037">
    <property type="protein sequence ID" value="EGK59349.1"/>
    <property type="molecule type" value="Genomic_DNA"/>
</dbReference>
<dbReference type="InterPro" id="IPR002295">
    <property type="entry name" value="N4/N6-MTase_EcoPI_Mod-like"/>
</dbReference>
<dbReference type="Pfam" id="PF02195">
    <property type="entry name" value="ParB_N"/>
    <property type="match status" value="1"/>
</dbReference>
<dbReference type="Proteomes" id="UP000004067">
    <property type="component" value="Unassembled WGS sequence"/>
</dbReference>
<dbReference type="PANTHER" id="PTHR33375:SF1">
    <property type="entry name" value="CHROMOSOME-PARTITIONING PROTEIN PARB-RELATED"/>
    <property type="match status" value="1"/>
</dbReference>
<evidence type="ECO:0000256" key="2">
    <source>
        <dbReference type="ARBA" id="ARBA00022603"/>
    </source>
</evidence>
<dbReference type="InterPro" id="IPR015840">
    <property type="entry name" value="DNA_MeTrfase_ParB"/>
</dbReference>
<reference evidence="7 8" key="1">
    <citation type="submission" date="2011-04" db="EMBL/GenBank/DDBJ databases">
        <authorList>
            <person name="Muzny D."/>
            <person name="Qin X."/>
            <person name="Deng J."/>
            <person name="Jiang H."/>
            <person name="Liu Y."/>
            <person name="Qu J."/>
            <person name="Song X.-Z."/>
            <person name="Zhang L."/>
            <person name="Thornton R."/>
            <person name="Coyle M."/>
            <person name="Francisco L."/>
            <person name="Jackson L."/>
            <person name="Javaid M."/>
            <person name="Korchina V."/>
            <person name="Kovar C."/>
            <person name="Mata R."/>
            <person name="Mathew T."/>
            <person name="Ngo R."/>
            <person name="Nguyen L."/>
            <person name="Nguyen N."/>
            <person name="Okwuonu G."/>
            <person name="Ongeri F."/>
            <person name="Pham C."/>
            <person name="Simmons D."/>
            <person name="Wilczek-Boney K."/>
            <person name="Hale W."/>
            <person name="Jakkamsetti A."/>
            <person name="Pham P."/>
            <person name="Ruth R."/>
            <person name="San Lucas F."/>
            <person name="Warren J."/>
            <person name="Zhang J."/>
            <person name="Zhao Z."/>
            <person name="Zhou C."/>
            <person name="Zhu D."/>
            <person name="Lee S."/>
            <person name="Bess C."/>
            <person name="Blankenburg K."/>
            <person name="Forbes L."/>
            <person name="Fu Q."/>
            <person name="Gubbala S."/>
            <person name="Hirani K."/>
            <person name="Jayaseelan J.C."/>
            <person name="Lara F."/>
            <person name="Munidasa M."/>
            <person name="Palculict T."/>
            <person name="Patil S."/>
            <person name="Pu L.-L."/>
            <person name="Saada N."/>
            <person name="Tang L."/>
            <person name="Weissenberger G."/>
            <person name="Zhu Y."/>
            <person name="Hemphill L."/>
            <person name="Shang Y."/>
            <person name="Youmans B."/>
            <person name="Ayvaz T."/>
            <person name="Ross M."/>
            <person name="Santibanez J."/>
            <person name="Aqrawi P."/>
            <person name="Gross S."/>
            <person name="Joshi V."/>
            <person name="Fowler G."/>
            <person name="Nazareth L."/>
            <person name="Reid J."/>
            <person name="Worley K."/>
            <person name="Petrosino J."/>
            <person name="Highlander S."/>
            <person name="Gibbs R."/>
        </authorList>
    </citation>
    <scope>NUCLEOTIDE SEQUENCE [LARGE SCALE GENOMIC DNA]</scope>
    <source>
        <strain evidence="7 8">DSM 2778</strain>
    </source>
</reference>
<dbReference type="PROSITE" id="PS00092">
    <property type="entry name" value="N6_MTASE"/>
    <property type="match status" value="1"/>
</dbReference>
<keyword evidence="3 7" id="KW-0808">Transferase</keyword>
<dbReference type="InterPro" id="IPR029063">
    <property type="entry name" value="SAM-dependent_MTases_sf"/>
</dbReference>
<dbReference type="GO" id="GO:0009307">
    <property type="term" value="P:DNA restriction-modification system"/>
    <property type="evidence" value="ECO:0007669"/>
    <property type="project" value="UniProtKB-KW"/>
</dbReference>
<dbReference type="InterPro" id="IPR002941">
    <property type="entry name" value="DNA_methylase_N4/N6"/>
</dbReference>
<dbReference type="GO" id="GO:0003886">
    <property type="term" value="F:DNA (cytosine-5-)-methyltransferase activity"/>
    <property type="evidence" value="ECO:0007669"/>
    <property type="project" value="UniProtKB-EC"/>
</dbReference>
<keyword evidence="4" id="KW-0949">S-adenosyl-L-methionine</keyword>
<dbReference type="SUPFAM" id="SSF110849">
    <property type="entry name" value="ParB/Sulfiredoxin"/>
    <property type="match status" value="1"/>
</dbReference>
<dbReference type="SUPFAM" id="SSF53335">
    <property type="entry name" value="S-adenosyl-L-methionine-dependent methyltransferases"/>
    <property type="match status" value="1"/>
</dbReference>
<keyword evidence="5" id="KW-0680">Restriction system</keyword>
<dbReference type="GO" id="GO:0032259">
    <property type="term" value="P:methylation"/>
    <property type="evidence" value="ECO:0007669"/>
    <property type="project" value="UniProtKB-KW"/>
</dbReference>
<dbReference type="GO" id="GO:0005694">
    <property type="term" value="C:chromosome"/>
    <property type="evidence" value="ECO:0007669"/>
    <property type="project" value="TreeGrafter"/>
</dbReference>
<keyword evidence="8" id="KW-1185">Reference proteome</keyword>
<evidence type="ECO:0000256" key="5">
    <source>
        <dbReference type="ARBA" id="ARBA00022747"/>
    </source>
</evidence>
<evidence type="ECO:0000256" key="1">
    <source>
        <dbReference type="ARBA" id="ARBA00006594"/>
    </source>
</evidence>
<dbReference type="PIRSF" id="PIRSF036758">
    <property type="entry name" value="Aden_M_ParB"/>
    <property type="match status" value="1"/>
</dbReference>
<accession>F5RN26</accession>
<sequence>MNKTTSEMKLVPISKLVPYANNARTHSPEQINKLRGSLREFGFVSPVIIDKDYGILAGHGRVMAARAENIEQVPCVFVDYLTEAQKKAYILADNRFALDAGWDEEMLRVEMEALQGMDFDISLTGFDEAEIADLFAADDNEAQEDDFDEDAALQAEPFVKTGDLWLLGKHRLLCADSTKPEDVKLLMDGKKANVCITDPPYACNYTGGTGMKIMNDNLKGEEFYQFLLSAFKNAYENLADGAAIYIFHSDAEKVNFYNAVVAAGFHYSTTCIWVKQSLVLGRFDYQMRHEPVIYAFKDTVKHKFYGDRKQTTVWEFDRPSKSKLHPTTKPLPLVAYPMKNSSLVNSIVLDLFGGSGSTLMAAEQMDRTAYLMELDPVYASAIVRRFVAYHGNTEDVHIIRDGKKLPCSEAYIPTAEELGMKDATINDIQKGRKKGG</sequence>
<proteinExistence type="inferred from homology"/>
<evidence type="ECO:0000256" key="3">
    <source>
        <dbReference type="ARBA" id="ARBA00022679"/>
    </source>
</evidence>
<dbReference type="InterPro" id="IPR036086">
    <property type="entry name" value="ParB/Sulfiredoxin_sf"/>
</dbReference>
<dbReference type="CDD" id="cd16403">
    <property type="entry name" value="ParB_N_like_MT"/>
    <property type="match status" value="1"/>
</dbReference>
<dbReference type="eggNOG" id="COG1475">
    <property type="taxonomic scope" value="Bacteria"/>
</dbReference>
<dbReference type="STRING" id="888060.HMPREF9081_1662"/>
<dbReference type="InterPro" id="IPR003115">
    <property type="entry name" value="ParB_N"/>
</dbReference>
<evidence type="ECO:0000313" key="8">
    <source>
        <dbReference type="Proteomes" id="UP000004067"/>
    </source>
</evidence>
<organism evidence="7 8">
    <name type="scientific">Centipeda periodontii DSM 2778</name>
    <dbReference type="NCBI Taxonomy" id="888060"/>
    <lineage>
        <taxon>Bacteria</taxon>
        <taxon>Bacillati</taxon>
        <taxon>Bacillota</taxon>
        <taxon>Negativicutes</taxon>
        <taxon>Selenomonadales</taxon>
        <taxon>Selenomonadaceae</taxon>
        <taxon>Centipeda</taxon>
    </lineage>
</organism>